<gene>
    <name evidence="3" type="ORF">GQ588_00405</name>
</gene>
<evidence type="ECO:0000259" key="1">
    <source>
        <dbReference type="Pfam" id="PF01592"/>
    </source>
</evidence>
<proteinExistence type="predicted"/>
<dbReference type="PANTHER" id="PTHR10093">
    <property type="entry name" value="IRON-SULFUR CLUSTER ASSEMBLY ENZYME NIFU HOMOLOG"/>
    <property type="match status" value="1"/>
</dbReference>
<dbReference type="Pfam" id="PF01592">
    <property type="entry name" value="NifU_N"/>
    <property type="match status" value="1"/>
</dbReference>
<protein>
    <recommendedName>
        <fullName evidence="5">Iron-sulfur cluster assembly scaffold protein</fullName>
    </recommendedName>
</protein>
<feature type="domain" description="Dinitrogenase iron-molybdenum cofactor biosynthesis" evidence="2">
    <location>
        <begin position="13"/>
        <end position="98"/>
    </location>
</feature>
<name>A0A857DEF7_9FIRM</name>
<dbReference type="InterPro" id="IPR036105">
    <property type="entry name" value="DiNase_FeMo-co_biosyn_sf"/>
</dbReference>
<dbReference type="Gene3D" id="3.30.420.130">
    <property type="entry name" value="Dinitrogenase iron-molybdenum cofactor biosynthesis domain"/>
    <property type="match status" value="1"/>
</dbReference>
<dbReference type="SUPFAM" id="SSF82649">
    <property type="entry name" value="SufE/NifU"/>
    <property type="match status" value="1"/>
</dbReference>
<accession>A0A857DEF7</accession>
<evidence type="ECO:0000259" key="2">
    <source>
        <dbReference type="Pfam" id="PF02579"/>
    </source>
</evidence>
<organism evidence="3 4">
    <name type="scientific">Dehalobacter restrictus</name>
    <dbReference type="NCBI Taxonomy" id="55583"/>
    <lineage>
        <taxon>Bacteria</taxon>
        <taxon>Bacillati</taxon>
        <taxon>Bacillota</taxon>
        <taxon>Clostridia</taxon>
        <taxon>Eubacteriales</taxon>
        <taxon>Desulfitobacteriaceae</taxon>
        <taxon>Dehalobacter</taxon>
    </lineage>
</organism>
<dbReference type="Gene3D" id="3.90.1010.10">
    <property type="match status" value="1"/>
</dbReference>
<dbReference type="AlphaFoldDB" id="A0A857DEF7"/>
<dbReference type="EMBL" id="CP046996">
    <property type="protein sequence ID" value="QGZ99236.1"/>
    <property type="molecule type" value="Genomic_DNA"/>
</dbReference>
<dbReference type="GO" id="GO:0051536">
    <property type="term" value="F:iron-sulfur cluster binding"/>
    <property type="evidence" value="ECO:0007669"/>
    <property type="project" value="InterPro"/>
</dbReference>
<evidence type="ECO:0000313" key="4">
    <source>
        <dbReference type="Proteomes" id="UP000430508"/>
    </source>
</evidence>
<dbReference type="InterPro" id="IPR003731">
    <property type="entry name" value="Di-Nase_FeMo-co_biosynth"/>
</dbReference>
<dbReference type="GO" id="GO:0016226">
    <property type="term" value="P:iron-sulfur cluster assembly"/>
    <property type="evidence" value="ECO:0007669"/>
    <property type="project" value="InterPro"/>
</dbReference>
<reference evidence="3 4" key="1">
    <citation type="submission" date="2019-12" db="EMBL/GenBank/DDBJ databases">
        <title>Sequence classification of anaerobic respiratory reductive dehalogenases: First we see many, then we see few.</title>
        <authorList>
            <person name="Molenda O."/>
            <person name="Puentes Jacome L.A."/>
            <person name="Cao X."/>
            <person name="Nesbo C.L."/>
            <person name="Tang S."/>
            <person name="Morson N."/>
            <person name="Patron J."/>
            <person name="Lomheim L."/>
            <person name="Wishart D.S."/>
            <person name="Edwards E.A."/>
        </authorList>
    </citation>
    <scope>NUCLEOTIDE SEQUENCE [LARGE SCALE GENOMIC DNA]</scope>
    <source>
        <strain evidence="3 4">12DCA</strain>
    </source>
</reference>
<dbReference type="CDD" id="cd06664">
    <property type="entry name" value="IscU_like"/>
    <property type="match status" value="1"/>
</dbReference>
<dbReference type="SUPFAM" id="SSF53146">
    <property type="entry name" value="Nitrogenase accessory factor-like"/>
    <property type="match status" value="1"/>
</dbReference>
<dbReference type="Pfam" id="PF02579">
    <property type="entry name" value="Nitro_FeMo-Co"/>
    <property type="match status" value="1"/>
</dbReference>
<feature type="domain" description="NIF system FeS cluster assembly NifU N-terminal" evidence="1">
    <location>
        <begin position="150"/>
        <end position="270"/>
    </location>
</feature>
<sequence>MKVAVAINGNTLEDLIAEEFEKSAYLLIVETDDLSYEVYQNQEQIDGSGLAMAQKVLDEDCEALISGSIEKLAFEIIADAYITRYLGANYPAKIALELMENNQLELIQEYNGKEWDPNNCENDFEYMHAPEECTCGAFSGDKDSNNLGSYTDIAIEHFMCPRNIGNMVNADGEGTFGDPECGDSLTVFIKAENNIIKEISYLVFGCPGSVATSSMTSVLAKGKTLEEAQKITEEDVIEALGGLPEHKRHCSLLGVQALRKAIDDYNIKSKNININK</sequence>
<dbReference type="GO" id="GO:0005506">
    <property type="term" value="F:iron ion binding"/>
    <property type="evidence" value="ECO:0007669"/>
    <property type="project" value="InterPro"/>
</dbReference>
<dbReference type="Proteomes" id="UP000430508">
    <property type="component" value="Chromosome"/>
</dbReference>
<dbReference type="InterPro" id="IPR002871">
    <property type="entry name" value="NIF_FeS_clus_asmbl_NifU_N"/>
</dbReference>
<evidence type="ECO:0000313" key="3">
    <source>
        <dbReference type="EMBL" id="QGZ99236.1"/>
    </source>
</evidence>
<evidence type="ECO:0008006" key="5">
    <source>
        <dbReference type="Google" id="ProtNLM"/>
    </source>
</evidence>